<organism evidence="1 2">
    <name type="scientific">Trifolium medium</name>
    <dbReference type="NCBI Taxonomy" id="97028"/>
    <lineage>
        <taxon>Eukaryota</taxon>
        <taxon>Viridiplantae</taxon>
        <taxon>Streptophyta</taxon>
        <taxon>Embryophyta</taxon>
        <taxon>Tracheophyta</taxon>
        <taxon>Spermatophyta</taxon>
        <taxon>Magnoliopsida</taxon>
        <taxon>eudicotyledons</taxon>
        <taxon>Gunneridae</taxon>
        <taxon>Pentapetalae</taxon>
        <taxon>rosids</taxon>
        <taxon>fabids</taxon>
        <taxon>Fabales</taxon>
        <taxon>Fabaceae</taxon>
        <taxon>Papilionoideae</taxon>
        <taxon>50 kb inversion clade</taxon>
        <taxon>NPAAA clade</taxon>
        <taxon>Hologalegina</taxon>
        <taxon>IRL clade</taxon>
        <taxon>Trifolieae</taxon>
        <taxon>Trifolium</taxon>
    </lineage>
</organism>
<reference evidence="1 2" key="1">
    <citation type="journal article" date="2018" name="Front. Plant Sci.">
        <title>Red Clover (Trifolium pratense) and Zigzag Clover (T. medium) - A Picture of Genomic Similarities and Differences.</title>
        <authorList>
            <person name="Dluhosova J."/>
            <person name="Istvanek J."/>
            <person name="Nedelnik J."/>
            <person name="Repkova J."/>
        </authorList>
    </citation>
    <scope>NUCLEOTIDE SEQUENCE [LARGE SCALE GENOMIC DNA]</scope>
    <source>
        <strain evidence="2">cv. 10/8</strain>
        <tissue evidence="1">Leaf</tissue>
    </source>
</reference>
<proteinExistence type="predicted"/>
<protein>
    <submittedName>
        <fullName evidence="1">Uncharacterized protein</fullName>
    </submittedName>
</protein>
<feature type="non-terminal residue" evidence="1">
    <location>
        <position position="1"/>
    </location>
</feature>
<sequence>DKLVVDIAIGLQLLRKDIVGRAT</sequence>
<keyword evidence="2" id="KW-1185">Reference proteome</keyword>
<evidence type="ECO:0000313" key="1">
    <source>
        <dbReference type="EMBL" id="MCI80122.1"/>
    </source>
</evidence>
<dbReference type="Proteomes" id="UP000265520">
    <property type="component" value="Unassembled WGS sequence"/>
</dbReference>
<evidence type="ECO:0000313" key="2">
    <source>
        <dbReference type="Proteomes" id="UP000265520"/>
    </source>
</evidence>
<name>A0A392UYA7_9FABA</name>
<comment type="caution">
    <text evidence="1">The sequence shown here is derived from an EMBL/GenBank/DDBJ whole genome shotgun (WGS) entry which is preliminary data.</text>
</comment>
<accession>A0A392UYA7</accession>
<dbReference type="EMBL" id="LXQA010988309">
    <property type="protein sequence ID" value="MCI80122.1"/>
    <property type="molecule type" value="Genomic_DNA"/>
</dbReference>
<dbReference type="AlphaFoldDB" id="A0A392UYA7"/>